<sequence length="220" mass="24791">MLPEASRPADQPAKDFVYHYVKQLIVDLVLPPGHIVTEMDIAKVTGLSRTPVREAFLRLDAERLLQLLPRRGALVTEVTARQIRELSTTRLVLEQYAVREIVERNLDVSGVLLPLIDKQRALLADRAGYPEVIACDREFHTSIIRAVGNTELTELYCSMGDRQQRTGVVAFSVQPGRAEMAVEHHQRLADALGRGDLADAQAALREHLDRNVWDLERFLP</sequence>
<organism evidence="5 6">
    <name type="scientific">Amycolatopsis minnesotensis</name>
    <dbReference type="NCBI Taxonomy" id="337894"/>
    <lineage>
        <taxon>Bacteria</taxon>
        <taxon>Bacillati</taxon>
        <taxon>Actinomycetota</taxon>
        <taxon>Actinomycetes</taxon>
        <taxon>Pseudonocardiales</taxon>
        <taxon>Pseudonocardiaceae</taxon>
        <taxon>Amycolatopsis</taxon>
    </lineage>
</organism>
<evidence type="ECO:0000256" key="2">
    <source>
        <dbReference type="ARBA" id="ARBA00023125"/>
    </source>
</evidence>
<feature type="domain" description="HTH gntR-type" evidence="4">
    <location>
        <begin position="11"/>
        <end position="78"/>
    </location>
</feature>
<dbReference type="EMBL" id="BAAANN010000071">
    <property type="protein sequence ID" value="GAA1993323.1"/>
    <property type="molecule type" value="Genomic_DNA"/>
</dbReference>
<dbReference type="Gene3D" id="1.20.120.530">
    <property type="entry name" value="GntR ligand-binding domain-like"/>
    <property type="match status" value="1"/>
</dbReference>
<dbReference type="PANTHER" id="PTHR43537:SF24">
    <property type="entry name" value="GLUCONATE OPERON TRANSCRIPTIONAL REPRESSOR"/>
    <property type="match status" value="1"/>
</dbReference>
<name>A0ABN2SVJ8_9PSEU</name>
<proteinExistence type="predicted"/>
<dbReference type="Proteomes" id="UP001501116">
    <property type="component" value="Unassembled WGS sequence"/>
</dbReference>
<dbReference type="InterPro" id="IPR011711">
    <property type="entry name" value="GntR_C"/>
</dbReference>
<accession>A0ABN2SVJ8</accession>
<dbReference type="Pfam" id="PF07729">
    <property type="entry name" value="FCD"/>
    <property type="match status" value="1"/>
</dbReference>
<gene>
    <name evidence="5" type="ORF">GCM10009754_85690</name>
</gene>
<evidence type="ECO:0000256" key="3">
    <source>
        <dbReference type="ARBA" id="ARBA00023163"/>
    </source>
</evidence>
<evidence type="ECO:0000313" key="5">
    <source>
        <dbReference type="EMBL" id="GAA1993323.1"/>
    </source>
</evidence>
<evidence type="ECO:0000313" key="6">
    <source>
        <dbReference type="Proteomes" id="UP001501116"/>
    </source>
</evidence>
<reference evidence="5 6" key="1">
    <citation type="journal article" date="2019" name="Int. J. Syst. Evol. Microbiol.">
        <title>The Global Catalogue of Microorganisms (GCM) 10K type strain sequencing project: providing services to taxonomists for standard genome sequencing and annotation.</title>
        <authorList>
            <consortium name="The Broad Institute Genomics Platform"/>
            <consortium name="The Broad Institute Genome Sequencing Center for Infectious Disease"/>
            <person name="Wu L."/>
            <person name="Ma J."/>
        </authorList>
    </citation>
    <scope>NUCLEOTIDE SEQUENCE [LARGE SCALE GENOMIC DNA]</scope>
    <source>
        <strain evidence="5 6">JCM 14545</strain>
    </source>
</reference>
<evidence type="ECO:0000259" key="4">
    <source>
        <dbReference type="PROSITE" id="PS50949"/>
    </source>
</evidence>
<keyword evidence="3" id="KW-0804">Transcription</keyword>
<keyword evidence="1" id="KW-0805">Transcription regulation</keyword>
<evidence type="ECO:0000256" key="1">
    <source>
        <dbReference type="ARBA" id="ARBA00023015"/>
    </source>
</evidence>
<dbReference type="InterPro" id="IPR008920">
    <property type="entry name" value="TF_FadR/GntR_C"/>
</dbReference>
<dbReference type="Pfam" id="PF00392">
    <property type="entry name" value="GntR"/>
    <property type="match status" value="1"/>
</dbReference>
<dbReference type="SMART" id="SM00345">
    <property type="entry name" value="HTH_GNTR"/>
    <property type="match status" value="1"/>
</dbReference>
<comment type="caution">
    <text evidence="5">The sequence shown here is derived from an EMBL/GenBank/DDBJ whole genome shotgun (WGS) entry which is preliminary data.</text>
</comment>
<protein>
    <submittedName>
        <fullName evidence="5">GntR family transcriptional regulator</fullName>
    </submittedName>
</protein>
<dbReference type="InterPro" id="IPR000524">
    <property type="entry name" value="Tscrpt_reg_HTH_GntR"/>
</dbReference>
<dbReference type="SMART" id="SM00895">
    <property type="entry name" value="FCD"/>
    <property type="match status" value="1"/>
</dbReference>
<dbReference type="InterPro" id="IPR036390">
    <property type="entry name" value="WH_DNA-bd_sf"/>
</dbReference>
<keyword evidence="6" id="KW-1185">Reference proteome</keyword>
<dbReference type="Gene3D" id="1.10.10.10">
    <property type="entry name" value="Winged helix-like DNA-binding domain superfamily/Winged helix DNA-binding domain"/>
    <property type="match status" value="1"/>
</dbReference>
<dbReference type="SUPFAM" id="SSF48008">
    <property type="entry name" value="GntR ligand-binding domain-like"/>
    <property type="match status" value="1"/>
</dbReference>
<dbReference type="PROSITE" id="PS50949">
    <property type="entry name" value="HTH_GNTR"/>
    <property type="match status" value="1"/>
</dbReference>
<dbReference type="SUPFAM" id="SSF46785">
    <property type="entry name" value="Winged helix' DNA-binding domain"/>
    <property type="match status" value="1"/>
</dbReference>
<dbReference type="InterPro" id="IPR036388">
    <property type="entry name" value="WH-like_DNA-bd_sf"/>
</dbReference>
<keyword evidence="2" id="KW-0238">DNA-binding</keyword>
<dbReference type="PANTHER" id="PTHR43537">
    <property type="entry name" value="TRANSCRIPTIONAL REGULATOR, GNTR FAMILY"/>
    <property type="match status" value="1"/>
</dbReference>